<dbReference type="Pfam" id="PF25968">
    <property type="entry name" value="CALS1"/>
    <property type="match status" value="2"/>
</dbReference>
<keyword evidence="5" id="KW-0328">Glycosyltransferase</keyword>
<dbReference type="GO" id="GO:0000148">
    <property type="term" value="C:1,3-beta-D-glucan synthase complex"/>
    <property type="evidence" value="ECO:0007669"/>
    <property type="project" value="InterPro"/>
</dbReference>
<dbReference type="PANTHER" id="PTHR12741:SF67">
    <property type="entry name" value="CALLOSE SYNTHASE 10"/>
    <property type="match status" value="1"/>
</dbReference>
<dbReference type="OrthoDB" id="1880850at2759"/>
<gene>
    <name evidence="16" type="ORF">POTOM_049526</name>
</gene>
<dbReference type="SMART" id="SM01205">
    <property type="entry name" value="FKS1_dom1"/>
    <property type="match status" value="1"/>
</dbReference>
<dbReference type="GO" id="GO:0003843">
    <property type="term" value="F:1,3-beta-D-glucan synthase activity"/>
    <property type="evidence" value="ECO:0007669"/>
    <property type="project" value="UniProtKB-EC"/>
</dbReference>
<evidence type="ECO:0000256" key="9">
    <source>
        <dbReference type="ARBA" id="ARBA00022989"/>
    </source>
</evidence>
<evidence type="ECO:0000256" key="11">
    <source>
        <dbReference type="ARBA" id="ARBA00023316"/>
    </source>
</evidence>
<dbReference type="EC" id="2.4.1.34" evidence="3"/>
<evidence type="ECO:0000256" key="1">
    <source>
        <dbReference type="ARBA" id="ARBA00004651"/>
    </source>
</evidence>
<reference evidence="16" key="1">
    <citation type="journal article" date="2020" name="bioRxiv">
        <title>Hybrid origin of Populus tomentosa Carr. identified through genome sequencing and phylogenomic analysis.</title>
        <authorList>
            <person name="An X."/>
            <person name="Gao K."/>
            <person name="Chen Z."/>
            <person name="Li J."/>
            <person name="Yang X."/>
            <person name="Yang X."/>
            <person name="Zhou J."/>
            <person name="Guo T."/>
            <person name="Zhao T."/>
            <person name="Huang S."/>
            <person name="Miao D."/>
            <person name="Khan W.U."/>
            <person name="Rao P."/>
            <person name="Ye M."/>
            <person name="Lei B."/>
            <person name="Liao W."/>
            <person name="Wang J."/>
            <person name="Ji L."/>
            <person name="Li Y."/>
            <person name="Guo B."/>
            <person name="Mustafa N.S."/>
            <person name="Li S."/>
            <person name="Yun Q."/>
            <person name="Keller S.R."/>
            <person name="Mao J."/>
            <person name="Zhang R."/>
            <person name="Strauss S.H."/>
        </authorList>
    </citation>
    <scope>NUCLEOTIDE SEQUENCE</scope>
    <source>
        <strain evidence="16">GM15</strain>
        <tissue evidence="16">Leaf</tissue>
    </source>
</reference>
<feature type="transmembrane region" description="Helical" evidence="14">
    <location>
        <begin position="1764"/>
        <end position="1782"/>
    </location>
</feature>
<feature type="transmembrane region" description="Helical" evidence="14">
    <location>
        <begin position="1943"/>
        <end position="1960"/>
    </location>
</feature>
<dbReference type="GO" id="GO:0008360">
    <property type="term" value="P:regulation of cell shape"/>
    <property type="evidence" value="ECO:0007669"/>
    <property type="project" value="UniProtKB-KW"/>
</dbReference>
<dbReference type="InterPro" id="IPR026899">
    <property type="entry name" value="FKS1-like_dom1"/>
</dbReference>
<proteinExistence type="inferred from homology"/>
<dbReference type="PANTHER" id="PTHR12741">
    <property type="entry name" value="LYST-INTERACTING PROTEIN LIP5 DOPAMINE RESPONSIVE PROTEIN DRG-1"/>
    <property type="match status" value="1"/>
</dbReference>
<keyword evidence="8" id="KW-0133">Cell shape</keyword>
<dbReference type="GO" id="GO:0071555">
    <property type="term" value="P:cell wall organization"/>
    <property type="evidence" value="ECO:0007669"/>
    <property type="project" value="UniProtKB-KW"/>
</dbReference>
<evidence type="ECO:0000256" key="3">
    <source>
        <dbReference type="ARBA" id="ARBA00012589"/>
    </source>
</evidence>
<evidence type="ECO:0000256" key="6">
    <source>
        <dbReference type="ARBA" id="ARBA00022679"/>
    </source>
</evidence>
<comment type="similarity">
    <text evidence="2">Belongs to the glycosyltransferase 48 family.</text>
</comment>
<keyword evidence="11" id="KW-0961">Cell wall biogenesis/degradation</keyword>
<feature type="transmembrane region" description="Helical" evidence="14">
    <location>
        <begin position="760"/>
        <end position="777"/>
    </location>
</feature>
<keyword evidence="4" id="KW-1003">Cell membrane</keyword>
<evidence type="ECO:0000256" key="10">
    <source>
        <dbReference type="ARBA" id="ARBA00023136"/>
    </source>
</evidence>
<evidence type="ECO:0000313" key="16">
    <source>
        <dbReference type="EMBL" id="KAG6747145.1"/>
    </source>
</evidence>
<evidence type="ECO:0000256" key="14">
    <source>
        <dbReference type="SAM" id="Phobius"/>
    </source>
</evidence>
<keyword evidence="7 14" id="KW-0812">Transmembrane</keyword>
<organism evidence="16 17">
    <name type="scientific">Populus tomentosa</name>
    <name type="common">Chinese white poplar</name>
    <dbReference type="NCBI Taxonomy" id="118781"/>
    <lineage>
        <taxon>Eukaryota</taxon>
        <taxon>Viridiplantae</taxon>
        <taxon>Streptophyta</taxon>
        <taxon>Embryophyta</taxon>
        <taxon>Tracheophyta</taxon>
        <taxon>Spermatophyta</taxon>
        <taxon>Magnoliopsida</taxon>
        <taxon>eudicotyledons</taxon>
        <taxon>Gunneridae</taxon>
        <taxon>Pentapetalae</taxon>
        <taxon>rosids</taxon>
        <taxon>fabids</taxon>
        <taxon>Malpighiales</taxon>
        <taxon>Salicaceae</taxon>
        <taxon>Saliceae</taxon>
        <taxon>Populus</taxon>
    </lineage>
</organism>
<name>A0A8X7YL19_POPTO</name>
<dbReference type="EMBL" id="JAAWWB010000029">
    <property type="protein sequence ID" value="KAG6747145.1"/>
    <property type="molecule type" value="Genomic_DNA"/>
</dbReference>
<feature type="transmembrane region" description="Helical" evidence="14">
    <location>
        <begin position="1788"/>
        <end position="1811"/>
    </location>
</feature>
<comment type="catalytic activity">
    <reaction evidence="13">
        <text>[(1-&gt;3)-beta-D-glucosyl](n) + UDP-alpha-D-glucose = [(1-&gt;3)-beta-D-glucosyl](n+1) + UDP + H(+)</text>
        <dbReference type="Rhea" id="RHEA:21476"/>
        <dbReference type="Rhea" id="RHEA-COMP:11146"/>
        <dbReference type="Rhea" id="RHEA-COMP:14303"/>
        <dbReference type="ChEBI" id="CHEBI:15378"/>
        <dbReference type="ChEBI" id="CHEBI:37671"/>
        <dbReference type="ChEBI" id="CHEBI:58223"/>
        <dbReference type="ChEBI" id="CHEBI:58885"/>
        <dbReference type="EC" id="2.4.1.34"/>
    </reaction>
</comment>
<keyword evidence="6" id="KW-0808">Transferase</keyword>
<feature type="transmembrane region" description="Helical" evidence="14">
    <location>
        <begin position="639"/>
        <end position="659"/>
    </location>
</feature>
<evidence type="ECO:0000256" key="13">
    <source>
        <dbReference type="ARBA" id="ARBA00047777"/>
    </source>
</evidence>
<feature type="domain" description="1,3-beta-glucan synthase component FKS1-like" evidence="15">
    <location>
        <begin position="339"/>
        <end position="546"/>
    </location>
</feature>
<dbReference type="Pfam" id="PF14288">
    <property type="entry name" value="FKS1_dom1"/>
    <property type="match status" value="2"/>
</dbReference>
<feature type="transmembrane region" description="Helical" evidence="14">
    <location>
        <begin position="701"/>
        <end position="719"/>
    </location>
</feature>
<dbReference type="InterPro" id="IPR058851">
    <property type="entry name" value="CALS1_helical"/>
</dbReference>
<keyword evidence="9 14" id="KW-1133">Transmembrane helix</keyword>
<feature type="transmembrane region" description="Helical" evidence="14">
    <location>
        <begin position="1980"/>
        <end position="2000"/>
    </location>
</feature>
<feature type="transmembrane region" description="Helical" evidence="14">
    <location>
        <begin position="1575"/>
        <end position="1597"/>
    </location>
</feature>
<dbReference type="Pfam" id="PF02364">
    <property type="entry name" value="Glucan_synthase"/>
    <property type="match status" value="2"/>
</dbReference>
<feature type="transmembrane region" description="Helical" evidence="14">
    <location>
        <begin position="1908"/>
        <end position="1931"/>
    </location>
</feature>
<dbReference type="GO" id="GO:0005886">
    <property type="term" value="C:plasma membrane"/>
    <property type="evidence" value="ECO:0007669"/>
    <property type="project" value="UniProtKB-SubCell"/>
</dbReference>
<feature type="transmembrane region" description="Helical" evidence="14">
    <location>
        <begin position="1675"/>
        <end position="1698"/>
    </location>
</feature>
<accession>A0A8X7YL19</accession>
<evidence type="ECO:0000256" key="12">
    <source>
        <dbReference type="ARBA" id="ARBA00032165"/>
    </source>
</evidence>
<evidence type="ECO:0000256" key="5">
    <source>
        <dbReference type="ARBA" id="ARBA00022676"/>
    </source>
</evidence>
<sequence>MSRVSNNWERLVRATLKREHGQGHERMSSGIAGAVPVSLGRTTNIDAILQAADEIQDEDPNVARILCEQAYSMAQNLDPSSDGRGVLQFKTGLMSVIKQKLAKRDGASIDRNRDFEHLLEFYQRYKRRHRVDDIQREEQKFRESGNFSTANLGEFELRSPEMKKVFATLRALVYVMEALSKDADPHGAGRHIMEELQRIKTVGELTSYNIVPLEAPSLSNAFGVFPEVRGAMSAIRYAEHYPRLPADFVISGERDVDMFDLLEYVFGFQNDNVRNQRENVVLAIANAQSRLGIPLQADPKIDEKAINEVFLKVLDNYIKWCKYLRKRLAWNSIEAINRDRKLFLVSLYYLIWGEAANVRFLPECICYIFHHMAKELDAILDHGEANRAASCITESGSVSFLEQIICPIYQTIAAVSGTDYQTPFGKVLIITYYSRSEIKLASGTGWMVYPPLSGITSLLASDIGKNLSSQKKRRACALAFLLQIRGKLAVEDTTSVTDTSYAMKLANSEAERNNNGKAAHSAWRNYDDFNEYFWSPACFELSWPMKEHSSFLLKPKKSKRALAIIAFNHGDMSLDTFKEMLSVGPSFAIMNFIESCLDVLLMFGAYSTARGMAISRLVIRKVLEEKNQRNSDSFHFRIYILVLGVYAALRFFLALMLKFPACHALSDMSDQSFFQFFKWIYQERYYVGRGLFEKMSDYCRYVLYWLVIFACKFTFAYFLQASYHIRPLVKPTNTIRALPSLPYSWHDLISKTCDELLDNNNVLTIASLWAPVVAIYIMDIHIWYTILSAVVGGVMGARARLGEIRSIEMVHKRFESFPAAFVKNLVSPQAQRMYVIWNTEAAAELVCVLSWMLPNRHASQEAQDMNKAYAALFAPFWNEIIKSLREEDYISNREMDLLSIPSNTGSLRLVQWPLFLLSSKILLAVDLALDCKDTQADLWNRISKDEYMAYAVQECYYSVEKILHSLVDGEGRLWVERIFREINNSILEGSLVITLRLEKLPHVLSRFIALFGLLNNVQTRLDLYIHQRGEKWSCPSNPILSYTKAVLPIQNETPVLANGAAKAVYAVYEAVTHDLLSSDLREQLDTWNILARARNERRLFSRIEWPKDPEIKEQVKRLQLLLTVKDSAANIPKNLEARRRLEFFSNSLFMVMPLAKPVSEMTPFSVFTPYYSETVLYSSSELRVENEDGISILFYLQKIFPDEWENFLERIGRAESTGDADLQESSGDSLELRFWASYRGQTLARTVRGMMYYRRALMLQSYLERRSLGVDDYSQTNFSTSQGFELSREARAQADLKFTYVVSCQIYGQQKQKKAVEAADISLLLQRNEALRVAFIHVEESDSSDGQVSHEFYSKLVKADIHGKDQEIYSIKLPGNPKLGEGKPENQNHAIIFTRGEAIQTIDMNQDNYLEEAMKMRNLLEEFRANHGIRPPTILGVRENVFTGSVSSLAWFMSNQETSFVTLGQRVLAYPLKVRMHYGHPDVFDRVFHITRGGISKASRVINISEDIFAGFNTTLRQGNITHHEYIQVGKGRDVGLNQIALFEGKVAGGNGEQVLSRDVYRLGQLFDFFRMLSFYFTTVGYYVCTMMTVLTVYVFLYGRAYLSLGTLPLSGNFRVLDLCDSSHPVGILYDVSKTTTGSGPLLILPAFSGLDNAISVSAKKMGNTALDTALNAQFLVQIGVFTAIPMIMGFILELGLLKAVFSFITMQLQLCSVFFTFSLGTRTHYFGRTILHGGAKYRATGRGFVVRHIKFAENYRLYSRSHFVKALEVALLLIVYIAYGYTDGGAVSFVLLTLSSWFLVISWLFAPYIFNPSGFEWQKTVDDFEDWTSWLLYKGGVGVKGDNSWESWWEEEQAHIQTLRGRILETILSLRFLIFQYGIVYKLHLTGKDRSIAVFTYSPKRSTSFQLLMRFMQGIASLGLVAALCLIVAFTDLSIPDLFASFLAFIATGWTILSIAIAWKRIVWSLGLWDSVREFARMYDAGMGVLIFVPIAFLSWFPFVSTFQSRLLFNQAFSRGLEISLILAGNKANVEI</sequence>
<evidence type="ECO:0000256" key="2">
    <source>
        <dbReference type="ARBA" id="ARBA00009040"/>
    </source>
</evidence>
<keyword evidence="17" id="KW-1185">Reference proteome</keyword>
<protein>
    <recommendedName>
        <fullName evidence="12">1,3-beta-glucan synthase</fullName>
        <ecNumber evidence="3">2.4.1.34</ecNumber>
    </recommendedName>
    <alternativeName>
        <fullName evidence="12">1,3-beta-glucan synthase</fullName>
    </alternativeName>
</protein>
<comment type="caution">
    <text evidence="16">The sequence shown here is derived from an EMBL/GenBank/DDBJ whole genome shotgun (WGS) entry which is preliminary data.</text>
</comment>
<dbReference type="InterPro" id="IPR003440">
    <property type="entry name" value="Glyco_trans_48_dom"/>
</dbReference>
<evidence type="ECO:0000256" key="4">
    <source>
        <dbReference type="ARBA" id="ARBA00022475"/>
    </source>
</evidence>
<evidence type="ECO:0000256" key="8">
    <source>
        <dbReference type="ARBA" id="ARBA00022960"/>
    </source>
</evidence>
<comment type="subcellular location">
    <subcellularLocation>
        <location evidence="1">Cell membrane</location>
        <topology evidence="1">Multi-pass membrane protein</topology>
    </subcellularLocation>
</comment>
<dbReference type="GO" id="GO:0006075">
    <property type="term" value="P:(1-&gt;3)-beta-D-glucan biosynthetic process"/>
    <property type="evidence" value="ECO:0007669"/>
    <property type="project" value="InterPro"/>
</dbReference>
<keyword evidence="10 14" id="KW-0472">Membrane</keyword>
<evidence type="ECO:0000259" key="15">
    <source>
        <dbReference type="SMART" id="SM01205"/>
    </source>
</evidence>
<dbReference type="Proteomes" id="UP000886885">
    <property type="component" value="Chromosome 15A"/>
</dbReference>
<evidence type="ECO:0000256" key="7">
    <source>
        <dbReference type="ARBA" id="ARBA00022692"/>
    </source>
</evidence>
<evidence type="ECO:0000313" key="17">
    <source>
        <dbReference type="Proteomes" id="UP000886885"/>
    </source>
</evidence>